<name>A0A0A9AXS0_ARUDO</name>
<feature type="compositionally biased region" description="Basic and acidic residues" evidence="1">
    <location>
        <begin position="17"/>
        <end position="26"/>
    </location>
</feature>
<organism evidence="2">
    <name type="scientific">Arundo donax</name>
    <name type="common">Giant reed</name>
    <name type="synonym">Donax arundinaceus</name>
    <dbReference type="NCBI Taxonomy" id="35708"/>
    <lineage>
        <taxon>Eukaryota</taxon>
        <taxon>Viridiplantae</taxon>
        <taxon>Streptophyta</taxon>
        <taxon>Embryophyta</taxon>
        <taxon>Tracheophyta</taxon>
        <taxon>Spermatophyta</taxon>
        <taxon>Magnoliopsida</taxon>
        <taxon>Liliopsida</taxon>
        <taxon>Poales</taxon>
        <taxon>Poaceae</taxon>
        <taxon>PACMAD clade</taxon>
        <taxon>Arundinoideae</taxon>
        <taxon>Arundineae</taxon>
        <taxon>Arundo</taxon>
    </lineage>
</organism>
<reference evidence="2" key="1">
    <citation type="submission" date="2014-09" db="EMBL/GenBank/DDBJ databases">
        <authorList>
            <person name="Magalhaes I.L.F."/>
            <person name="Oliveira U."/>
            <person name="Santos F.R."/>
            <person name="Vidigal T.H.D.A."/>
            <person name="Brescovit A.D."/>
            <person name="Santos A.J."/>
        </authorList>
    </citation>
    <scope>NUCLEOTIDE SEQUENCE</scope>
    <source>
        <tissue evidence="2">Shoot tissue taken approximately 20 cm above the soil surface</tissue>
    </source>
</reference>
<evidence type="ECO:0000313" key="2">
    <source>
        <dbReference type="EMBL" id="JAD51892.1"/>
    </source>
</evidence>
<sequence length="32" mass="3553">MNGRGPHLASGSKRPSRRIDTREKFSKSSLVP</sequence>
<accession>A0A0A9AXS0</accession>
<proteinExistence type="predicted"/>
<dbReference type="EMBL" id="GBRH01246003">
    <property type="protein sequence ID" value="JAD51892.1"/>
    <property type="molecule type" value="Transcribed_RNA"/>
</dbReference>
<protein>
    <submittedName>
        <fullName evidence="2">Uncharacterized protein</fullName>
    </submittedName>
</protein>
<reference evidence="2" key="2">
    <citation type="journal article" date="2015" name="Data Brief">
        <title>Shoot transcriptome of the giant reed, Arundo donax.</title>
        <authorList>
            <person name="Barrero R.A."/>
            <person name="Guerrero F.D."/>
            <person name="Moolhuijzen P."/>
            <person name="Goolsby J.A."/>
            <person name="Tidwell J."/>
            <person name="Bellgard S.E."/>
            <person name="Bellgard M.I."/>
        </authorList>
    </citation>
    <scope>NUCLEOTIDE SEQUENCE</scope>
    <source>
        <tissue evidence="2">Shoot tissue taken approximately 20 cm above the soil surface</tissue>
    </source>
</reference>
<feature type="region of interest" description="Disordered" evidence="1">
    <location>
        <begin position="1"/>
        <end position="32"/>
    </location>
</feature>
<dbReference type="AlphaFoldDB" id="A0A0A9AXS0"/>
<evidence type="ECO:0000256" key="1">
    <source>
        <dbReference type="SAM" id="MobiDB-lite"/>
    </source>
</evidence>